<accession>A0ACB8FCY9</accession>
<protein>
    <submittedName>
        <fullName evidence="1">Uncharacterized protein</fullName>
    </submittedName>
</protein>
<evidence type="ECO:0000313" key="2">
    <source>
        <dbReference type="Proteomes" id="UP000827872"/>
    </source>
</evidence>
<organism evidence="1 2">
    <name type="scientific">Sphaerodactylus townsendi</name>
    <dbReference type="NCBI Taxonomy" id="933632"/>
    <lineage>
        <taxon>Eukaryota</taxon>
        <taxon>Metazoa</taxon>
        <taxon>Chordata</taxon>
        <taxon>Craniata</taxon>
        <taxon>Vertebrata</taxon>
        <taxon>Euteleostomi</taxon>
        <taxon>Lepidosauria</taxon>
        <taxon>Squamata</taxon>
        <taxon>Bifurcata</taxon>
        <taxon>Gekkota</taxon>
        <taxon>Sphaerodactylidae</taxon>
        <taxon>Sphaerodactylus</taxon>
    </lineage>
</organism>
<name>A0ACB8FCY9_9SAUR</name>
<evidence type="ECO:0000313" key="1">
    <source>
        <dbReference type="EMBL" id="KAH8003298.1"/>
    </source>
</evidence>
<reference evidence="1" key="1">
    <citation type="submission" date="2021-08" db="EMBL/GenBank/DDBJ databases">
        <title>The first chromosome-level gecko genome reveals the dynamic sex chromosomes of Neotropical dwarf geckos (Sphaerodactylidae: Sphaerodactylus).</title>
        <authorList>
            <person name="Pinto B.J."/>
            <person name="Keating S.E."/>
            <person name="Gamble T."/>
        </authorList>
    </citation>
    <scope>NUCLEOTIDE SEQUENCE</scope>
    <source>
        <strain evidence="1">TG3544</strain>
    </source>
</reference>
<keyword evidence="2" id="KW-1185">Reference proteome</keyword>
<comment type="caution">
    <text evidence="1">The sequence shown here is derived from an EMBL/GenBank/DDBJ whole genome shotgun (WGS) entry which is preliminary data.</text>
</comment>
<dbReference type="Proteomes" id="UP000827872">
    <property type="component" value="Linkage Group LG09"/>
</dbReference>
<dbReference type="EMBL" id="CM037622">
    <property type="protein sequence ID" value="KAH8003298.1"/>
    <property type="molecule type" value="Genomic_DNA"/>
</dbReference>
<gene>
    <name evidence="1" type="ORF">K3G42_016508</name>
</gene>
<sequence length="119" mass="13852">MVLNHLKLELHIQLYKALMFQVKFTSSSREKTSFPLNRCLMCRNGLLKLSTAWREIMSHEAYMQQSGHFFSPGNCLPDPHWKITLLVQNIIVGCRIDLKLIMNNFFISTLGHTSQMLKK</sequence>
<proteinExistence type="predicted"/>